<dbReference type="HOGENOM" id="CLU_000680_23_4_1"/>
<sequence>MGKGIEGTWDVGVAVSSSARNGLVGVGGVTRIKVKGRADARSEAFSITLGPRNEQNPYSGEVAAMAHALRMLPNVRRRRIALLTTNKAMALSLRNPRQQSGQEHIQSIYKEINRLWRRRNGLLVVWIPASEDNMLLQLAKREARKASEEGATADKRFPGTKSTIFNLEKRKLKAERSLPGDVGKHSKRVDAALPGEHTRQLYDDRPWVERNVLAQMRMDMSRLNNSLYRIKAAPSRQCACGHEAETVAHFLFRCTRWSTYRTEMYKCTETQGGNMSFFLGGKGPADGSKWTPNLRAVQAAIRFALATGRLDNKQIAQTTTTTYH</sequence>
<accession>A0A0B4G589</accession>
<evidence type="ECO:0000313" key="3">
    <source>
        <dbReference type="Proteomes" id="UP000031192"/>
    </source>
</evidence>
<dbReference type="OrthoDB" id="5243754at2759"/>
<dbReference type="Proteomes" id="UP000031192">
    <property type="component" value="Unassembled WGS sequence"/>
</dbReference>
<dbReference type="Gene3D" id="3.30.420.10">
    <property type="entry name" value="Ribonuclease H-like superfamily/Ribonuclease H"/>
    <property type="match status" value="1"/>
</dbReference>
<keyword evidence="3" id="KW-1185">Reference proteome</keyword>
<dbReference type="GO" id="GO:0003676">
    <property type="term" value="F:nucleic acid binding"/>
    <property type="evidence" value="ECO:0007669"/>
    <property type="project" value="InterPro"/>
</dbReference>
<protein>
    <submittedName>
        <fullName evidence="2">Ribonuclease H domain protein</fullName>
    </submittedName>
</protein>
<evidence type="ECO:0000313" key="1">
    <source>
        <dbReference type="EMBL" id="KID80873.1"/>
    </source>
</evidence>
<dbReference type="InterPro" id="IPR036397">
    <property type="entry name" value="RNaseH_sf"/>
</dbReference>
<proteinExistence type="predicted"/>
<reference evidence="2 3" key="1">
    <citation type="journal article" date="2014" name="Proc. Natl. Acad. Sci. U.S.A.">
        <title>Trajectory and genomic determinants of fungal-pathogen speciation and host adaptation.</title>
        <authorList>
            <person name="Hu X."/>
            <person name="Xiao G."/>
            <person name="Zheng P."/>
            <person name="Shang Y."/>
            <person name="Su Y."/>
            <person name="Zhang X."/>
            <person name="Liu X."/>
            <person name="Zhan S."/>
            <person name="St Leger R.J."/>
            <person name="Wang C."/>
        </authorList>
    </citation>
    <scope>NUCLEOTIDE SEQUENCE [LARGE SCALE GENOMIC DNA]</scope>
    <source>
        <strain evidence="2 3">ARSEF 977</strain>
    </source>
</reference>
<gene>
    <name evidence="2" type="ORF">MGU_10864</name>
    <name evidence="1" type="ORF">MGU_11704</name>
</gene>
<name>A0A0B4G589_METGA</name>
<evidence type="ECO:0000313" key="2">
    <source>
        <dbReference type="EMBL" id="KID81815.1"/>
    </source>
</evidence>
<comment type="caution">
    <text evidence="2">The sequence shown here is derived from an EMBL/GenBank/DDBJ whole genome shotgun (WGS) entry which is preliminary data.</text>
</comment>
<organism evidence="2 3">
    <name type="scientific">Metarhizium guizhouense (strain ARSEF 977)</name>
    <dbReference type="NCBI Taxonomy" id="1276136"/>
    <lineage>
        <taxon>Eukaryota</taxon>
        <taxon>Fungi</taxon>
        <taxon>Dikarya</taxon>
        <taxon>Ascomycota</taxon>
        <taxon>Pezizomycotina</taxon>
        <taxon>Sordariomycetes</taxon>
        <taxon>Hypocreomycetidae</taxon>
        <taxon>Hypocreales</taxon>
        <taxon>Clavicipitaceae</taxon>
        <taxon>Metarhizium</taxon>
    </lineage>
</organism>
<dbReference type="AlphaFoldDB" id="A0A0B4G589"/>
<dbReference type="EMBL" id="AZNH01000119">
    <property type="protein sequence ID" value="KID81815.1"/>
    <property type="molecule type" value="Genomic_DNA"/>
</dbReference>
<dbReference type="EMBL" id="AZNH01000312">
    <property type="protein sequence ID" value="KID80873.1"/>
    <property type="molecule type" value="Genomic_DNA"/>
</dbReference>